<name>A0ABS8HXJ4_9FIRM</name>
<dbReference type="RefSeq" id="WP_369412637.1">
    <property type="nucleotide sequence ID" value="NZ_JAJHJB010000029.1"/>
</dbReference>
<accession>A0ABS8HXJ4</accession>
<protein>
    <submittedName>
        <fullName evidence="2">Transposase</fullName>
    </submittedName>
</protein>
<dbReference type="Pfam" id="PF05598">
    <property type="entry name" value="DUF772"/>
    <property type="match status" value="1"/>
</dbReference>
<reference evidence="2" key="1">
    <citation type="submission" date="2021-11" db="EMBL/GenBank/DDBJ databases">
        <title>Description of a new species Pelosinus isolated from the bottom sediments of Lake Baikal.</title>
        <authorList>
            <person name="Zakharyuk A."/>
        </authorList>
    </citation>
    <scope>NUCLEOTIDE SEQUENCE</scope>
    <source>
        <strain evidence="2">Bkl1</strain>
    </source>
</reference>
<sequence length="66" mass="7880">MPSGIFLQFSDVQVIEHIQVNLAHRWFLRLNIDEEPPDDSTISYFRGTRIDLHCFKRYSNVWLTNV</sequence>
<comment type="caution">
    <text evidence="2">The sequence shown here is derived from an EMBL/GenBank/DDBJ whole genome shotgun (WGS) entry which is preliminary data.</text>
</comment>
<dbReference type="InterPro" id="IPR008490">
    <property type="entry name" value="Transposase_InsH_N"/>
</dbReference>
<keyword evidence="3" id="KW-1185">Reference proteome</keyword>
<evidence type="ECO:0000313" key="2">
    <source>
        <dbReference type="EMBL" id="MCC5467219.1"/>
    </source>
</evidence>
<dbReference type="EMBL" id="JAJHJB010000029">
    <property type="protein sequence ID" value="MCC5467219.1"/>
    <property type="molecule type" value="Genomic_DNA"/>
</dbReference>
<dbReference type="Proteomes" id="UP001165492">
    <property type="component" value="Unassembled WGS sequence"/>
</dbReference>
<feature type="domain" description="Transposase InsH N-terminal" evidence="1">
    <location>
        <begin position="9"/>
        <end position="46"/>
    </location>
</feature>
<organism evidence="2 3">
    <name type="scientific">Pelosinus baikalensis</name>
    <dbReference type="NCBI Taxonomy" id="2892015"/>
    <lineage>
        <taxon>Bacteria</taxon>
        <taxon>Bacillati</taxon>
        <taxon>Bacillota</taxon>
        <taxon>Negativicutes</taxon>
        <taxon>Selenomonadales</taxon>
        <taxon>Sporomusaceae</taxon>
        <taxon>Pelosinus</taxon>
    </lineage>
</organism>
<evidence type="ECO:0000259" key="1">
    <source>
        <dbReference type="Pfam" id="PF05598"/>
    </source>
</evidence>
<gene>
    <name evidence="2" type="ORF">LMF89_17940</name>
</gene>
<proteinExistence type="predicted"/>
<evidence type="ECO:0000313" key="3">
    <source>
        <dbReference type="Proteomes" id="UP001165492"/>
    </source>
</evidence>